<keyword evidence="1" id="KW-0732">Signal</keyword>
<organism evidence="2 3">
    <name type="scientific">Hartmannibacter diazotrophicus</name>
    <dbReference type="NCBI Taxonomy" id="1482074"/>
    <lineage>
        <taxon>Bacteria</taxon>
        <taxon>Pseudomonadati</taxon>
        <taxon>Pseudomonadota</taxon>
        <taxon>Alphaproteobacteria</taxon>
        <taxon>Hyphomicrobiales</taxon>
        <taxon>Pleomorphomonadaceae</taxon>
        <taxon>Hartmannibacter</taxon>
    </lineage>
</organism>
<evidence type="ECO:0000256" key="1">
    <source>
        <dbReference type="SAM" id="SignalP"/>
    </source>
</evidence>
<gene>
    <name evidence="2" type="ORF">HDIA_4326</name>
</gene>
<dbReference type="OrthoDB" id="9852101at2"/>
<keyword evidence="3" id="KW-1185">Reference proteome</keyword>
<protein>
    <submittedName>
        <fullName evidence="2">Uncharacterized protein</fullName>
    </submittedName>
</protein>
<dbReference type="KEGG" id="hdi:HDIA_4326"/>
<proteinExistence type="predicted"/>
<feature type="signal peptide" evidence="1">
    <location>
        <begin position="1"/>
        <end position="27"/>
    </location>
</feature>
<evidence type="ECO:0000313" key="3">
    <source>
        <dbReference type="Proteomes" id="UP000223606"/>
    </source>
</evidence>
<name>A0A2C9DC36_9HYPH</name>
<dbReference type="RefSeq" id="WP_157775775.1">
    <property type="nucleotide sequence ID" value="NZ_LT960614.1"/>
</dbReference>
<dbReference type="AlphaFoldDB" id="A0A2C9DC36"/>
<evidence type="ECO:0000313" key="2">
    <source>
        <dbReference type="EMBL" id="SON57867.1"/>
    </source>
</evidence>
<sequence>MRNRRNLASLVMGVLLALAVTVLPAFAAGETKALLDLVKGSKSNDFAVVDAVAEKARKIGWSIPITGKEFKLIGPWNFTTSKGEKGEIVFGKGGKLTYGKSLKLPFVSWHAYTNGKKPGLLMLKHGKSEVFFQYFQRPGVAVISNIGNRKQWVVMTVK</sequence>
<dbReference type="Proteomes" id="UP000223606">
    <property type="component" value="Chromosome 1"/>
</dbReference>
<reference evidence="3" key="1">
    <citation type="submission" date="2017-09" db="EMBL/GenBank/DDBJ databases">
        <title>Genome sequence of Nannocystis excedens DSM 71.</title>
        <authorList>
            <person name="Blom J."/>
        </authorList>
    </citation>
    <scope>NUCLEOTIDE SEQUENCE [LARGE SCALE GENOMIC DNA]</scope>
    <source>
        <strain evidence="3">type strain: E19</strain>
    </source>
</reference>
<feature type="chain" id="PRO_5012044796" evidence="1">
    <location>
        <begin position="28"/>
        <end position="158"/>
    </location>
</feature>
<dbReference type="EMBL" id="LT960614">
    <property type="protein sequence ID" value="SON57867.1"/>
    <property type="molecule type" value="Genomic_DNA"/>
</dbReference>
<accession>A0A2C9DC36</accession>